<comment type="caution">
    <text evidence="8">The sequence shown here is derived from an EMBL/GenBank/DDBJ whole genome shotgun (WGS) entry which is preliminary data.</text>
</comment>
<dbReference type="SUPFAM" id="SSF63999">
    <property type="entry name" value="Thiamin pyrophosphokinase, catalytic domain"/>
    <property type="match status" value="1"/>
</dbReference>
<dbReference type="Proteomes" id="UP001210720">
    <property type="component" value="Unassembled WGS sequence"/>
</dbReference>
<proteinExistence type="predicted"/>
<dbReference type="InterPro" id="IPR007373">
    <property type="entry name" value="Thiamin_PyroPKinase_B1-bd"/>
</dbReference>
<evidence type="ECO:0000313" key="9">
    <source>
        <dbReference type="Proteomes" id="UP001210720"/>
    </source>
</evidence>
<keyword evidence="3" id="KW-0418">Kinase</keyword>
<dbReference type="NCBIfam" id="TIGR01378">
    <property type="entry name" value="thi_PPkinase"/>
    <property type="match status" value="1"/>
</dbReference>
<dbReference type="CDD" id="cd07995">
    <property type="entry name" value="TPK"/>
    <property type="match status" value="1"/>
</dbReference>
<dbReference type="GO" id="GO:0004788">
    <property type="term" value="F:thiamine diphosphokinase activity"/>
    <property type="evidence" value="ECO:0007669"/>
    <property type="project" value="UniProtKB-EC"/>
</dbReference>
<evidence type="ECO:0000256" key="1">
    <source>
        <dbReference type="ARBA" id="ARBA00022679"/>
    </source>
</evidence>
<evidence type="ECO:0000256" key="3">
    <source>
        <dbReference type="ARBA" id="ARBA00022777"/>
    </source>
</evidence>
<gene>
    <name evidence="8" type="ORF">PFY00_11485</name>
</gene>
<dbReference type="InterPro" id="IPR036371">
    <property type="entry name" value="TPK_B1-bd_sf"/>
</dbReference>
<evidence type="ECO:0000256" key="5">
    <source>
        <dbReference type="NCBIfam" id="TIGR01378"/>
    </source>
</evidence>
<feature type="domain" description="Thiamin pyrophosphokinase thiamin-binding" evidence="7">
    <location>
        <begin position="148"/>
        <end position="197"/>
    </location>
</feature>
<dbReference type="EMBL" id="JAQIOY010000003">
    <property type="protein sequence ID" value="MDA7425352.1"/>
    <property type="molecule type" value="Genomic_DNA"/>
</dbReference>
<keyword evidence="4" id="KW-0067">ATP-binding</keyword>
<dbReference type="PANTHER" id="PTHR41299">
    <property type="entry name" value="THIAMINE PYROPHOSPHOKINASE"/>
    <property type="match status" value="1"/>
</dbReference>
<organism evidence="8 9">
    <name type="scientific">Thalassococcus lentus</name>
    <dbReference type="NCBI Taxonomy" id="1210524"/>
    <lineage>
        <taxon>Bacteria</taxon>
        <taxon>Pseudomonadati</taxon>
        <taxon>Pseudomonadota</taxon>
        <taxon>Alphaproteobacteria</taxon>
        <taxon>Rhodobacterales</taxon>
        <taxon>Roseobacteraceae</taxon>
        <taxon>Thalassococcus</taxon>
    </lineage>
</organism>
<accession>A0ABT4XTW9</accession>
<feature type="domain" description="Thiamin pyrophosphokinase catalytic" evidence="6">
    <location>
        <begin position="26"/>
        <end position="120"/>
    </location>
</feature>
<dbReference type="Gene3D" id="3.40.50.10240">
    <property type="entry name" value="Thiamin pyrophosphokinase, catalytic domain"/>
    <property type="match status" value="1"/>
</dbReference>
<dbReference type="InterPro" id="IPR007371">
    <property type="entry name" value="TPK_catalytic"/>
</dbReference>
<evidence type="ECO:0000259" key="7">
    <source>
        <dbReference type="Pfam" id="PF04265"/>
    </source>
</evidence>
<name>A0ABT4XTW9_9RHOB</name>
<dbReference type="RefSeq" id="WP_271432692.1">
    <property type="nucleotide sequence ID" value="NZ_JAQIOY010000003.1"/>
</dbReference>
<dbReference type="InterPro" id="IPR006282">
    <property type="entry name" value="Thi_PPkinase"/>
</dbReference>
<dbReference type="InterPro" id="IPR053149">
    <property type="entry name" value="TPK"/>
</dbReference>
<dbReference type="InterPro" id="IPR036759">
    <property type="entry name" value="TPK_catalytic_sf"/>
</dbReference>
<evidence type="ECO:0000256" key="2">
    <source>
        <dbReference type="ARBA" id="ARBA00022741"/>
    </source>
</evidence>
<keyword evidence="2" id="KW-0547">Nucleotide-binding</keyword>
<evidence type="ECO:0000256" key="4">
    <source>
        <dbReference type="ARBA" id="ARBA00022840"/>
    </source>
</evidence>
<keyword evidence="1 8" id="KW-0808">Transferase</keyword>
<dbReference type="SUPFAM" id="SSF63862">
    <property type="entry name" value="Thiamin pyrophosphokinase, substrate-binding domain"/>
    <property type="match status" value="1"/>
</dbReference>
<keyword evidence="9" id="KW-1185">Reference proteome</keyword>
<protein>
    <recommendedName>
        <fullName evidence="5">Thiamine diphosphokinase</fullName>
        <ecNumber evidence="5">2.7.6.2</ecNumber>
    </recommendedName>
</protein>
<evidence type="ECO:0000313" key="8">
    <source>
        <dbReference type="EMBL" id="MDA7425352.1"/>
    </source>
</evidence>
<dbReference type="PANTHER" id="PTHR41299:SF1">
    <property type="entry name" value="THIAMINE PYROPHOSPHOKINASE"/>
    <property type="match status" value="1"/>
</dbReference>
<sequence>MKSTIVHSSGPVVLVGGGDCQENLLKSALERADCIVAADGGAEIVLCLGMIPHAVFGDMDSLAPNLQAQLPGGVLRRIAEQDSTDFDKALRHIESPLVLAHGFLGKRLDHTLAALTVLARRADRLCVLIGRDDIAVICPPQLHLDLPKGTRLSLFPMGPVRGQSLGLRWPIDGIDFAPSGTVGTSNEVTDAVSLTMEAPEMVLILPQSGLDALLSGLDQAPRWPARA</sequence>
<dbReference type="EC" id="2.7.6.2" evidence="5"/>
<reference evidence="8 9" key="1">
    <citation type="submission" date="2023-01" db="EMBL/GenBank/DDBJ databases">
        <title>Thalassococcus onchidii sp. nov., isolated from a marine invertebrate from the South China Sea.</title>
        <authorList>
            <person name="Xu S."/>
            <person name="Liu Z."/>
            <person name="Xu Y."/>
        </authorList>
    </citation>
    <scope>NUCLEOTIDE SEQUENCE [LARGE SCALE GENOMIC DNA]</scope>
    <source>
        <strain evidence="8 9">KCTC 32084</strain>
    </source>
</reference>
<dbReference type="Pfam" id="PF04263">
    <property type="entry name" value="TPK_catalytic"/>
    <property type="match status" value="1"/>
</dbReference>
<evidence type="ECO:0000259" key="6">
    <source>
        <dbReference type="Pfam" id="PF04263"/>
    </source>
</evidence>
<dbReference type="Pfam" id="PF04265">
    <property type="entry name" value="TPK_B1_binding"/>
    <property type="match status" value="1"/>
</dbReference>